<dbReference type="GO" id="GO:0140291">
    <property type="term" value="P:peptidyl-glutamate ADP-deribosylation"/>
    <property type="evidence" value="ECO:0007669"/>
    <property type="project" value="TreeGrafter"/>
</dbReference>
<reference evidence="2" key="1">
    <citation type="submission" date="2015-11" db="EMBL/GenBank/DDBJ databases">
        <title>De novo transcriptome assembly of four potential Pierce s Disease insect vectors from Arizona vineyards.</title>
        <authorList>
            <person name="Tassone E.E."/>
        </authorList>
    </citation>
    <scope>NUCLEOTIDE SEQUENCE</scope>
</reference>
<dbReference type="SMART" id="SM00506">
    <property type="entry name" value="A1pp"/>
    <property type="match status" value="1"/>
</dbReference>
<dbReference type="Gene3D" id="3.40.220.10">
    <property type="entry name" value="Leucine Aminopeptidase, subunit E, domain 1"/>
    <property type="match status" value="1"/>
</dbReference>
<proteinExistence type="predicted"/>
<protein>
    <recommendedName>
        <fullName evidence="1">Macro domain-containing protein</fullName>
    </recommendedName>
</protein>
<dbReference type="Pfam" id="PF01661">
    <property type="entry name" value="Macro"/>
    <property type="match status" value="1"/>
</dbReference>
<dbReference type="SUPFAM" id="SSF52949">
    <property type="entry name" value="Macro domain-like"/>
    <property type="match status" value="1"/>
</dbReference>
<dbReference type="GO" id="GO:0140293">
    <property type="term" value="F:ADP-ribosylglutamate hydrolase activity"/>
    <property type="evidence" value="ECO:0007669"/>
    <property type="project" value="TreeGrafter"/>
</dbReference>
<dbReference type="PANTHER" id="PTHR11106">
    <property type="entry name" value="GANGLIOSIDE INDUCED DIFFERENTIATION ASSOCIATED PROTEIN 2-RELATED"/>
    <property type="match status" value="1"/>
</dbReference>
<sequence>MNIAYSLRNVTREISKITQGFVLITSGFTTSAPFNMADTVAENRKMYIEMPLGEKRAQYKCRNNFVTLDKVETWASKYRNLEDSLKVDSNKLQKYTEAGFGPFSSNPAINQSVSMWAGDITTLEIDAIVNAANETLMGGGGVDGAIHRAAGPQLKAECATLHGCPTGQAKITGGYKLPAKYIIHTVGPRGEKPDLLQSCYQNCLGILRKENLRSIAFPCISTGIYGYPQENAAKVALTTVRKFMDQHPDSIDRVIFCLFLKEDIEIYSRLMQVAFPSQ</sequence>
<dbReference type="GO" id="GO:0042278">
    <property type="term" value="P:purine nucleoside metabolic process"/>
    <property type="evidence" value="ECO:0007669"/>
    <property type="project" value="TreeGrafter"/>
</dbReference>
<dbReference type="PANTHER" id="PTHR11106:SF27">
    <property type="entry name" value="MACRO DOMAIN-CONTAINING PROTEIN"/>
    <property type="match status" value="1"/>
</dbReference>
<dbReference type="NCBIfam" id="NF001664">
    <property type="entry name" value="PRK00431.1-6"/>
    <property type="match status" value="1"/>
</dbReference>
<dbReference type="InterPro" id="IPR002589">
    <property type="entry name" value="Macro_dom"/>
</dbReference>
<dbReference type="InterPro" id="IPR043472">
    <property type="entry name" value="Macro_dom-like"/>
</dbReference>
<evidence type="ECO:0000259" key="1">
    <source>
        <dbReference type="PROSITE" id="PS51154"/>
    </source>
</evidence>
<accession>A0A1B6F8Y7</accession>
<dbReference type="PROSITE" id="PS51154">
    <property type="entry name" value="MACRO"/>
    <property type="match status" value="1"/>
</dbReference>
<evidence type="ECO:0000313" key="2">
    <source>
        <dbReference type="EMBL" id="JAS46611.1"/>
    </source>
</evidence>
<organism evidence="2">
    <name type="scientific">Cuerna arida</name>
    <dbReference type="NCBI Taxonomy" id="1464854"/>
    <lineage>
        <taxon>Eukaryota</taxon>
        <taxon>Metazoa</taxon>
        <taxon>Ecdysozoa</taxon>
        <taxon>Arthropoda</taxon>
        <taxon>Hexapoda</taxon>
        <taxon>Insecta</taxon>
        <taxon>Pterygota</taxon>
        <taxon>Neoptera</taxon>
        <taxon>Paraneoptera</taxon>
        <taxon>Hemiptera</taxon>
        <taxon>Auchenorrhyncha</taxon>
        <taxon>Membracoidea</taxon>
        <taxon>Cicadellidae</taxon>
        <taxon>Cicadellinae</taxon>
        <taxon>Proconiini</taxon>
        <taxon>Cuerna</taxon>
    </lineage>
</organism>
<dbReference type="GO" id="GO:0005654">
    <property type="term" value="C:nucleoplasm"/>
    <property type="evidence" value="ECO:0007669"/>
    <property type="project" value="TreeGrafter"/>
</dbReference>
<gene>
    <name evidence="2" type="ORF">g.18843</name>
</gene>
<name>A0A1B6F8Y7_9HEMI</name>
<dbReference type="GO" id="GO:0006974">
    <property type="term" value="P:DNA damage response"/>
    <property type="evidence" value="ECO:0007669"/>
    <property type="project" value="TreeGrafter"/>
</dbReference>
<dbReference type="EMBL" id="GECZ01023158">
    <property type="protein sequence ID" value="JAS46611.1"/>
    <property type="molecule type" value="Transcribed_RNA"/>
</dbReference>
<dbReference type="AlphaFoldDB" id="A0A1B6F8Y7"/>
<dbReference type="CDD" id="cd02908">
    <property type="entry name" value="Macro_OAADPr_deacetylase"/>
    <property type="match status" value="1"/>
</dbReference>
<feature type="domain" description="Macro" evidence="1">
    <location>
        <begin position="100"/>
        <end position="275"/>
    </location>
</feature>